<evidence type="ECO:0000256" key="4">
    <source>
        <dbReference type="ARBA" id="ARBA00022473"/>
    </source>
</evidence>
<accession>A0A811ZI52</accession>
<organism evidence="16 17">
    <name type="scientific">Nyctereutes procyonoides</name>
    <name type="common">Raccoon dog</name>
    <name type="synonym">Canis procyonoides</name>
    <dbReference type="NCBI Taxonomy" id="34880"/>
    <lineage>
        <taxon>Eukaryota</taxon>
        <taxon>Metazoa</taxon>
        <taxon>Chordata</taxon>
        <taxon>Craniata</taxon>
        <taxon>Vertebrata</taxon>
        <taxon>Euteleostomi</taxon>
        <taxon>Mammalia</taxon>
        <taxon>Eutheria</taxon>
        <taxon>Laurasiatheria</taxon>
        <taxon>Carnivora</taxon>
        <taxon>Caniformia</taxon>
        <taxon>Canidae</taxon>
        <taxon>Nyctereutes</taxon>
    </lineage>
</organism>
<evidence type="ECO:0000256" key="6">
    <source>
        <dbReference type="ARBA" id="ARBA00022685"/>
    </source>
</evidence>
<dbReference type="Gene3D" id="2.10.90.10">
    <property type="entry name" value="Cystine-knot cytokines"/>
    <property type="match status" value="1"/>
</dbReference>
<evidence type="ECO:0000259" key="15">
    <source>
        <dbReference type="PROSITE" id="PS51362"/>
    </source>
</evidence>
<dbReference type="GO" id="GO:0006915">
    <property type="term" value="P:apoptotic process"/>
    <property type="evidence" value="ECO:0007669"/>
    <property type="project" value="UniProtKB-KW"/>
</dbReference>
<dbReference type="SUPFAM" id="SSF57501">
    <property type="entry name" value="Cystine-knot cytokines"/>
    <property type="match status" value="1"/>
</dbReference>
<proteinExistence type="inferred from homology"/>
<dbReference type="GO" id="GO:0005125">
    <property type="term" value="F:cytokine activity"/>
    <property type="evidence" value="ECO:0007669"/>
    <property type="project" value="TreeGrafter"/>
</dbReference>
<evidence type="ECO:0000256" key="5">
    <source>
        <dbReference type="ARBA" id="ARBA00022525"/>
    </source>
</evidence>
<evidence type="ECO:0000256" key="7">
    <source>
        <dbReference type="ARBA" id="ARBA00022703"/>
    </source>
</evidence>
<feature type="compositionally biased region" description="Low complexity" evidence="13">
    <location>
        <begin position="23"/>
        <end position="40"/>
    </location>
</feature>
<dbReference type="InterPro" id="IPR001839">
    <property type="entry name" value="TGF-b_C"/>
</dbReference>
<evidence type="ECO:0000256" key="14">
    <source>
        <dbReference type="SAM" id="SignalP"/>
    </source>
</evidence>
<dbReference type="InterPro" id="IPR029034">
    <property type="entry name" value="Cystine-knot_cytokine"/>
</dbReference>
<comment type="subunit">
    <text evidence="3">Homodimer; disulfide-linked.</text>
</comment>
<dbReference type="Proteomes" id="UP000645828">
    <property type="component" value="Unassembled WGS sequence"/>
</dbReference>
<keyword evidence="9 12" id="KW-0339">Growth factor</keyword>
<gene>
    <name evidence="16" type="ORF">NYPRO_LOCUS21202</name>
</gene>
<dbReference type="FunFam" id="2.10.90.10:FF:000001">
    <property type="entry name" value="Bone morphogenetic protein 4"/>
    <property type="match status" value="1"/>
</dbReference>
<evidence type="ECO:0000256" key="8">
    <source>
        <dbReference type="ARBA" id="ARBA00022729"/>
    </source>
</evidence>
<keyword evidence="17" id="KW-1185">Reference proteome</keyword>
<feature type="compositionally biased region" description="Acidic residues" evidence="13">
    <location>
        <begin position="72"/>
        <end position="85"/>
    </location>
</feature>
<feature type="compositionally biased region" description="Pro residues" evidence="13">
    <location>
        <begin position="257"/>
        <end position="266"/>
    </location>
</feature>
<reference evidence="16" key="1">
    <citation type="submission" date="2020-12" db="EMBL/GenBank/DDBJ databases">
        <authorList>
            <consortium name="Molecular Ecology Group"/>
        </authorList>
    </citation>
    <scope>NUCLEOTIDE SEQUENCE</scope>
    <source>
        <strain evidence="16">TBG_1078</strain>
    </source>
</reference>
<feature type="domain" description="TGF-beta family profile" evidence="15">
    <location>
        <begin position="326"/>
        <end position="449"/>
    </location>
</feature>
<name>A0A811ZI52_NYCPR</name>
<feature type="compositionally biased region" description="Pro residues" evidence="13">
    <location>
        <begin position="309"/>
        <end position="324"/>
    </location>
</feature>
<dbReference type="EMBL" id="CAJHUB010000766">
    <property type="protein sequence ID" value="CAD7688409.1"/>
    <property type="molecule type" value="Genomic_DNA"/>
</dbReference>
<keyword evidence="6" id="KW-0165">Cleavage on pair of basic residues</keyword>
<feature type="region of interest" description="Disordered" evidence="13">
    <location>
        <begin position="246"/>
        <end position="275"/>
    </location>
</feature>
<dbReference type="InterPro" id="IPR015615">
    <property type="entry name" value="TGF-beta-rel"/>
</dbReference>
<evidence type="ECO:0000256" key="11">
    <source>
        <dbReference type="ARBA" id="ARBA00023180"/>
    </source>
</evidence>
<feature type="region of interest" description="Disordered" evidence="13">
    <location>
        <begin position="23"/>
        <end position="95"/>
    </location>
</feature>
<evidence type="ECO:0000256" key="3">
    <source>
        <dbReference type="ARBA" id="ARBA00011748"/>
    </source>
</evidence>
<protein>
    <submittedName>
        <fullName evidence="16">(raccoon dog) hypothetical protein</fullName>
    </submittedName>
</protein>
<keyword evidence="10" id="KW-1015">Disulfide bond</keyword>
<feature type="signal peptide" evidence="14">
    <location>
        <begin position="1"/>
        <end position="25"/>
    </location>
</feature>
<dbReference type="GO" id="GO:0030509">
    <property type="term" value="P:BMP signaling pathway"/>
    <property type="evidence" value="ECO:0007669"/>
    <property type="project" value="TreeGrafter"/>
</dbReference>
<feature type="region of interest" description="Disordered" evidence="13">
    <location>
        <begin position="298"/>
        <end position="346"/>
    </location>
</feature>
<evidence type="ECO:0000256" key="12">
    <source>
        <dbReference type="RuleBase" id="RU000354"/>
    </source>
</evidence>
<dbReference type="Pfam" id="PF00688">
    <property type="entry name" value="TGFb_propeptide"/>
    <property type="match status" value="1"/>
</dbReference>
<dbReference type="CDD" id="cd19399">
    <property type="entry name" value="TGF_beta_GDF5"/>
    <property type="match status" value="1"/>
</dbReference>
<feature type="compositionally biased region" description="Basic and acidic residues" evidence="13">
    <location>
        <begin position="45"/>
        <end position="71"/>
    </location>
</feature>
<dbReference type="SMART" id="SM00204">
    <property type="entry name" value="TGFB"/>
    <property type="match status" value="1"/>
</dbReference>
<comment type="subcellular location">
    <subcellularLocation>
        <location evidence="1">Secreted</location>
    </subcellularLocation>
</comment>
<evidence type="ECO:0000256" key="10">
    <source>
        <dbReference type="ARBA" id="ARBA00023157"/>
    </source>
</evidence>
<dbReference type="GO" id="GO:0008083">
    <property type="term" value="F:growth factor activity"/>
    <property type="evidence" value="ECO:0007669"/>
    <property type="project" value="UniProtKB-KW"/>
</dbReference>
<comment type="caution">
    <text evidence="16">The sequence shown here is derived from an EMBL/GenBank/DDBJ whole genome shotgun (WGS) entry which is preliminary data.</text>
</comment>
<keyword evidence="4" id="KW-0217">Developmental protein</keyword>
<dbReference type="PANTHER" id="PTHR11848">
    <property type="entry name" value="TGF-BETA FAMILY"/>
    <property type="match status" value="1"/>
</dbReference>
<evidence type="ECO:0000256" key="2">
    <source>
        <dbReference type="ARBA" id="ARBA00006656"/>
    </source>
</evidence>
<keyword evidence="8 14" id="KW-0732">Signal</keyword>
<evidence type="ECO:0000256" key="13">
    <source>
        <dbReference type="SAM" id="MobiDB-lite"/>
    </source>
</evidence>
<keyword evidence="5" id="KW-0964">Secreted</keyword>
<feature type="compositionally biased region" description="Gly residues" evidence="13">
    <location>
        <begin position="246"/>
        <end position="256"/>
    </location>
</feature>
<sequence>MDAPRVLLSAVFLVGFLWDLPGSQQASIPSSSPSAQPAAAKGTRSRRDGRAPRDRAPREPLEREPLEREPLEPEPPEPEPLEPEPPEPQPAGGAARAVPHDYMLSVYRTYSVAEKLGINASLFQSSGAANTITSFVDRGRDAAARAPLRRQEYVFDVSALPEREELVGAELRLFRRAPPPPRGPPRPLRLQLSPCLSPRLLGARTLSPQGPPRAGWEVFDVRPGLRPPPRGPLCLELRAAWAGAGAGAGAGARGPGPGSPRGPPPDLRSLGFGRGARRPQERALLVVFSRSRRRSLLAEARGRPGGGRAPPPGAPLAAPWPPPPGRRRRTALASRHGKRHGKKSRLRCGKKPLHVNFKELGWDDWIIAPLEYEAFHCEGVCDFPLRSHLEPTNHAIIQTLMNSMDPGSTPPSCCVPTRLTPISILYIDAGNNVVYKQYEDMVVESCGCR</sequence>
<dbReference type="Pfam" id="PF00019">
    <property type="entry name" value="TGF_beta"/>
    <property type="match status" value="1"/>
</dbReference>
<evidence type="ECO:0000313" key="17">
    <source>
        <dbReference type="Proteomes" id="UP000645828"/>
    </source>
</evidence>
<dbReference type="GO" id="GO:0005615">
    <property type="term" value="C:extracellular space"/>
    <property type="evidence" value="ECO:0007669"/>
    <property type="project" value="TreeGrafter"/>
</dbReference>
<keyword evidence="7" id="KW-0053">Apoptosis</keyword>
<feature type="compositionally biased region" description="Basic residues" evidence="13">
    <location>
        <begin position="325"/>
        <end position="346"/>
    </location>
</feature>
<dbReference type="InterPro" id="IPR017948">
    <property type="entry name" value="TGFb_CS"/>
</dbReference>
<dbReference type="Gene3D" id="2.60.120.970">
    <property type="match status" value="1"/>
</dbReference>
<evidence type="ECO:0000256" key="1">
    <source>
        <dbReference type="ARBA" id="ARBA00004613"/>
    </source>
</evidence>
<comment type="similarity">
    <text evidence="2 12">Belongs to the TGF-beta family.</text>
</comment>
<keyword evidence="11" id="KW-0325">Glycoprotein</keyword>
<feature type="chain" id="PRO_5032609734" evidence="14">
    <location>
        <begin position="26"/>
        <end position="449"/>
    </location>
</feature>
<dbReference type="PANTHER" id="PTHR11848:SF43">
    <property type="entry name" value="GROWTH_DIFFERENTIATION FACTOR 6"/>
    <property type="match status" value="1"/>
</dbReference>
<dbReference type="AlphaFoldDB" id="A0A811ZI52"/>
<dbReference type="PROSITE" id="PS00250">
    <property type="entry name" value="TGF_BETA_1"/>
    <property type="match status" value="1"/>
</dbReference>
<evidence type="ECO:0000256" key="9">
    <source>
        <dbReference type="ARBA" id="ARBA00023030"/>
    </source>
</evidence>
<dbReference type="PROSITE" id="PS51362">
    <property type="entry name" value="TGF_BETA_2"/>
    <property type="match status" value="1"/>
</dbReference>
<dbReference type="InterPro" id="IPR001111">
    <property type="entry name" value="TGF-b_propeptide"/>
</dbReference>
<evidence type="ECO:0000313" key="16">
    <source>
        <dbReference type="EMBL" id="CAD7688409.1"/>
    </source>
</evidence>